<dbReference type="SUPFAM" id="SSF49464">
    <property type="entry name" value="Carboxypeptidase regulatory domain-like"/>
    <property type="match status" value="1"/>
</dbReference>
<dbReference type="PRINTS" id="PR00723">
    <property type="entry name" value="SUBTILISIN"/>
</dbReference>
<proteinExistence type="inferred from homology"/>
<comment type="caution">
    <text evidence="9">The sequence shown here is derived from an EMBL/GenBank/DDBJ whole genome shotgun (WGS) entry which is preliminary data.</text>
</comment>
<dbReference type="GO" id="GO:0006508">
    <property type="term" value="P:proteolysis"/>
    <property type="evidence" value="ECO:0007669"/>
    <property type="project" value="UniProtKB-KW"/>
</dbReference>
<feature type="active site" description="Charge relay system" evidence="5 6">
    <location>
        <position position="429"/>
    </location>
</feature>
<dbReference type="Gene3D" id="3.40.50.200">
    <property type="entry name" value="Peptidase S8/S53 domain"/>
    <property type="match status" value="1"/>
</dbReference>
<evidence type="ECO:0000256" key="1">
    <source>
        <dbReference type="ARBA" id="ARBA00011073"/>
    </source>
</evidence>
<dbReference type="InterPro" id="IPR036852">
    <property type="entry name" value="Peptidase_S8/S53_dom_sf"/>
</dbReference>
<dbReference type="GO" id="GO:0004252">
    <property type="term" value="F:serine-type endopeptidase activity"/>
    <property type="evidence" value="ECO:0007669"/>
    <property type="project" value="UniProtKB-UniRule"/>
</dbReference>
<dbReference type="InterPro" id="IPR008969">
    <property type="entry name" value="CarboxyPept-like_regulatory"/>
</dbReference>
<evidence type="ECO:0000313" key="10">
    <source>
        <dbReference type="Proteomes" id="UP000233256"/>
    </source>
</evidence>
<feature type="domain" description="Peptidase S8/S53" evidence="8">
    <location>
        <begin position="210"/>
        <end position="477"/>
    </location>
</feature>
<evidence type="ECO:0000256" key="3">
    <source>
        <dbReference type="ARBA" id="ARBA00022801"/>
    </source>
</evidence>
<keyword evidence="2 6" id="KW-0645">Protease</keyword>
<comment type="similarity">
    <text evidence="1 6">Belongs to the peptidase S8 family.</text>
</comment>
<dbReference type="InterPro" id="IPR000209">
    <property type="entry name" value="Peptidase_S8/S53_dom"/>
</dbReference>
<dbReference type="SUPFAM" id="SSF52743">
    <property type="entry name" value="Subtilisin-like"/>
    <property type="match status" value="1"/>
</dbReference>
<organism evidence="9 10">
    <name type="scientific">Candidatus Wallbacteria bacterium HGW-Wallbacteria-1</name>
    <dbReference type="NCBI Taxonomy" id="2013854"/>
    <lineage>
        <taxon>Bacteria</taxon>
        <taxon>Candidatus Walliibacteriota</taxon>
    </lineage>
</organism>
<reference evidence="9 10" key="1">
    <citation type="journal article" date="2017" name="ISME J.">
        <title>Potential for microbial H2 and metal transformations associated with novel bacteria and archaea in deep terrestrial subsurface sediments.</title>
        <authorList>
            <person name="Hernsdorf A.W."/>
            <person name="Amano Y."/>
            <person name="Miyakawa K."/>
            <person name="Ise K."/>
            <person name="Suzuki Y."/>
            <person name="Anantharaman K."/>
            <person name="Probst A."/>
            <person name="Burstein D."/>
            <person name="Thomas B.C."/>
            <person name="Banfield J.F."/>
        </authorList>
    </citation>
    <scope>NUCLEOTIDE SEQUENCE [LARGE SCALE GENOMIC DNA]</scope>
    <source>
        <strain evidence="9">HGW-Wallbacteria-1</strain>
    </source>
</reference>
<dbReference type="PROSITE" id="PS00137">
    <property type="entry name" value="SUBTILASE_HIS"/>
    <property type="match status" value="1"/>
</dbReference>
<evidence type="ECO:0000256" key="7">
    <source>
        <dbReference type="SAM" id="MobiDB-lite"/>
    </source>
</evidence>
<evidence type="ECO:0000256" key="2">
    <source>
        <dbReference type="ARBA" id="ARBA00022670"/>
    </source>
</evidence>
<evidence type="ECO:0000256" key="6">
    <source>
        <dbReference type="PROSITE-ProRule" id="PRU01240"/>
    </source>
</evidence>
<dbReference type="InterPro" id="IPR023828">
    <property type="entry name" value="Peptidase_S8_Ser-AS"/>
</dbReference>
<keyword evidence="4 6" id="KW-0720">Serine protease</keyword>
<dbReference type="PROSITE" id="PS51892">
    <property type="entry name" value="SUBTILASE"/>
    <property type="match status" value="1"/>
</dbReference>
<dbReference type="PANTHER" id="PTHR43399">
    <property type="entry name" value="SUBTILISIN-RELATED"/>
    <property type="match status" value="1"/>
</dbReference>
<feature type="region of interest" description="Disordered" evidence="7">
    <location>
        <begin position="167"/>
        <end position="187"/>
    </location>
</feature>
<keyword evidence="3 6" id="KW-0378">Hydrolase</keyword>
<accession>A0A2N1PMG0</accession>
<evidence type="ECO:0000313" key="9">
    <source>
        <dbReference type="EMBL" id="PKK89472.1"/>
    </source>
</evidence>
<dbReference type="InterPro" id="IPR015500">
    <property type="entry name" value="Peptidase_S8_subtilisin-rel"/>
</dbReference>
<dbReference type="Pfam" id="PF00082">
    <property type="entry name" value="Peptidase_S8"/>
    <property type="match status" value="1"/>
</dbReference>
<dbReference type="Gene3D" id="2.60.40.1120">
    <property type="entry name" value="Carboxypeptidase-like, regulatory domain"/>
    <property type="match status" value="1"/>
</dbReference>
<gene>
    <name evidence="9" type="ORF">CVV64_13730</name>
</gene>
<dbReference type="EMBL" id="PGXC01000016">
    <property type="protein sequence ID" value="PKK89472.1"/>
    <property type="molecule type" value="Genomic_DNA"/>
</dbReference>
<evidence type="ECO:0000256" key="4">
    <source>
        <dbReference type="ARBA" id="ARBA00022825"/>
    </source>
</evidence>
<dbReference type="InterPro" id="IPR022398">
    <property type="entry name" value="Peptidase_S8_His-AS"/>
</dbReference>
<sequence>MAVKGEGSFKMIISKVSGNLFHRSFSIHLTLMAMMALVLFIHTPGAVAAPILDQKVSDFLSAEQGNRSDTDSLRVILQIRSLQTLDSFRSSDENAPQNRGSFHSGKVAAFLKNNARLSQTDIRSFLATRGRRKGDSILNIWAANSLILTLDRQTLAALAEREDVESIEAESHISLPPDRKGSAQGPRGNVEWSVALVNADKTWNELGITGKGVTLGIIDTGIFADHPDLKGKVTLFRDFSKNAEGEAVAPYDDQGHGTHCAGTICGGSESGTAIGVAPDARLVVGKSFTSSGSSSDGALMGAMQWMLDPDGKADTDDAPPLVSNSWGSSEQTSRTYWKIIEAWRAAGIFPLFAAGNSGPGAKTVGTPGGYPHSFAIGATNNRDGIASFSSRGPIVWDGEELVKPNVSAPGENIRSAGHRGGYTTKSGTSMATPNVAGVIALLLSAEPSLSIDDIWRTLEETTDDLGDRGRDNIFGTGRVDAFRAAQRVLLGGKVTGKVADSQGAAIEAAIHVLPTAMTGKCAADGSYGLVIPEGEYELSFRCYGFMPVNRKVKVVRKQTLELNITMEKAPTAKLKVSISDASGEAVAAKVTLLNTPQEPVDADAHGAALLEAPLGIYQVMTSAFGFATKITDNVKIGQNSETLVITMDRLPSLLVVDQTDKAEAAATLKKTLDSMGRRYSWLKAGDGVTAQVLTQYPMVMWFTGNSYRDVLGSANQADLTAYVKAGGNLLVAGADVGYCIKSSSFMSEILSAKFLDDNARSTKITGSGELQGLTADISGDTTSLKQSYPDALSPINGGRQAAAYDNGKIAAIASDHGSSRVLYMGVCISGIKGLETRTEAMNKAIEWLYPDVERAVTALARHEDSDRANTSGQTMISRALTLILSTDNGIANFRKVMKSLTESERLNLSALQSAVLEYESASK</sequence>
<dbReference type="PROSITE" id="PS00138">
    <property type="entry name" value="SUBTILASE_SER"/>
    <property type="match status" value="1"/>
</dbReference>
<protein>
    <recommendedName>
        <fullName evidence="8">Peptidase S8/S53 domain-containing protein</fullName>
    </recommendedName>
</protein>
<dbReference type="AlphaFoldDB" id="A0A2N1PMG0"/>
<name>A0A2N1PMG0_9BACT</name>
<dbReference type="Proteomes" id="UP000233256">
    <property type="component" value="Unassembled WGS sequence"/>
</dbReference>
<evidence type="ECO:0000259" key="8">
    <source>
        <dbReference type="Pfam" id="PF00082"/>
    </source>
</evidence>
<feature type="active site" description="Charge relay system" evidence="5 6">
    <location>
        <position position="256"/>
    </location>
</feature>
<dbReference type="InterPro" id="IPR051048">
    <property type="entry name" value="Peptidase_S8/S53_subtilisin"/>
</dbReference>
<feature type="region of interest" description="Disordered" evidence="7">
    <location>
        <begin position="406"/>
        <end position="427"/>
    </location>
</feature>
<feature type="active site" description="Charge relay system" evidence="5 6">
    <location>
        <position position="219"/>
    </location>
</feature>
<evidence type="ECO:0000256" key="5">
    <source>
        <dbReference type="PIRSR" id="PIRSR615500-1"/>
    </source>
</evidence>
<dbReference type="PANTHER" id="PTHR43399:SF4">
    <property type="entry name" value="CELL WALL-ASSOCIATED PROTEASE"/>
    <property type="match status" value="1"/>
</dbReference>